<sequence>MQMLQMSNSREVLETSVVGRVFLFLDTEDFYRDYNRM</sequence>
<comment type="caution">
    <text evidence="1">The sequence shown here is derived from an EMBL/GenBank/DDBJ whole genome shotgun (WGS) entry which is preliminary data.</text>
</comment>
<keyword evidence="2" id="KW-1185">Reference proteome</keyword>
<dbReference type="Proteomes" id="UP000186720">
    <property type="component" value="Unassembled WGS sequence"/>
</dbReference>
<name>A0A1Q5ZZI3_9SPHI</name>
<evidence type="ECO:0000313" key="1">
    <source>
        <dbReference type="EMBL" id="OKS87156.1"/>
    </source>
</evidence>
<reference evidence="1 2" key="1">
    <citation type="submission" date="2016-11" db="EMBL/GenBank/DDBJ databases">
        <title>Whole Genome Sequencing of Mucilaginibacter polytrichastri RG4-7(T) isolated from the moss sample.</title>
        <authorList>
            <person name="Li Y."/>
        </authorList>
    </citation>
    <scope>NUCLEOTIDE SEQUENCE [LARGE SCALE GENOMIC DNA]</scope>
    <source>
        <strain evidence="1 2">RG4-7</strain>
    </source>
</reference>
<evidence type="ECO:0000313" key="2">
    <source>
        <dbReference type="Proteomes" id="UP000186720"/>
    </source>
</evidence>
<dbReference type="AlphaFoldDB" id="A0A1Q5ZZI3"/>
<gene>
    <name evidence="1" type="ORF">RG47T_2615</name>
</gene>
<organism evidence="1 2">
    <name type="scientific">Mucilaginibacter polytrichastri</name>
    <dbReference type="NCBI Taxonomy" id="1302689"/>
    <lineage>
        <taxon>Bacteria</taxon>
        <taxon>Pseudomonadati</taxon>
        <taxon>Bacteroidota</taxon>
        <taxon>Sphingobacteriia</taxon>
        <taxon>Sphingobacteriales</taxon>
        <taxon>Sphingobacteriaceae</taxon>
        <taxon>Mucilaginibacter</taxon>
    </lineage>
</organism>
<accession>A0A1Q5ZZI3</accession>
<protein>
    <submittedName>
        <fullName evidence="1">Uncharacterized protein</fullName>
    </submittedName>
</protein>
<dbReference type="EMBL" id="MPPL01000001">
    <property type="protein sequence ID" value="OKS87156.1"/>
    <property type="molecule type" value="Genomic_DNA"/>
</dbReference>
<proteinExistence type="predicted"/>